<dbReference type="Gene3D" id="1.10.510.10">
    <property type="entry name" value="Transferase(Phosphotransferase) domain 1"/>
    <property type="match status" value="1"/>
</dbReference>
<dbReference type="InterPro" id="IPR050122">
    <property type="entry name" value="RTK"/>
</dbReference>
<dbReference type="InterPro" id="IPR001245">
    <property type="entry name" value="Ser-Thr/Tyr_kinase_cat_dom"/>
</dbReference>
<evidence type="ECO:0000256" key="8">
    <source>
        <dbReference type="ARBA" id="ARBA00022777"/>
    </source>
</evidence>
<dbReference type="Gene3D" id="3.30.200.20">
    <property type="entry name" value="Phosphorylase Kinase, domain 1"/>
    <property type="match status" value="1"/>
</dbReference>
<dbReference type="SMART" id="SM00060">
    <property type="entry name" value="FN3"/>
    <property type="match status" value="5"/>
</dbReference>
<evidence type="ECO:0000256" key="16">
    <source>
        <dbReference type="SAM" id="Phobius"/>
    </source>
</evidence>
<dbReference type="GO" id="GO:0005886">
    <property type="term" value="C:plasma membrane"/>
    <property type="evidence" value="ECO:0007669"/>
    <property type="project" value="TreeGrafter"/>
</dbReference>
<organism evidence="20 21">
    <name type="scientific">Capsaspora owczarzaki (strain ATCC 30864)</name>
    <dbReference type="NCBI Taxonomy" id="595528"/>
    <lineage>
        <taxon>Eukaryota</taxon>
        <taxon>Filasterea</taxon>
        <taxon>Capsaspora</taxon>
    </lineage>
</organism>
<dbReference type="EMBL" id="KE346361">
    <property type="protein sequence ID" value="KJE90353.1"/>
    <property type="molecule type" value="Genomic_DNA"/>
</dbReference>
<evidence type="ECO:0000256" key="5">
    <source>
        <dbReference type="ARBA" id="ARBA00022729"/>
    </source>
</evidence>
<keyword evidence="5 17" id="KW-0732">Signal</keyword>
<evidence type="ECO:0000256" key="3">
    <source>
        <dbReference type="ARBA" id="ARBA00022679"/>
    </source>
</evidence>
<dbReference type="InterPro" id="IPR008266">
    <property type="entry name" value="Tyr_kinase_AS"/>
</dbReference>
<dbReference type="SUPFAM" id="SSF56112">
    <property type="entry name" value="Protein kinase-like (PK-like)"/>
    <property type="match status" value="1"/>
</dbReference>
<dbReference type="InterPro" id="IPR011009">
    <property type="entry name" value="Kinase-like_dom_sf"/>
</dbReference>
<dbReference type="GO" id="GO:0043235">
    <property type="term" value="C:receptor complex"/>
    <property type="evidence" value="ECO:0007669"/>
    <property type="project" value="TreeGrafter"/>
</dbReference>
<dbReference type="SMART" id="SM00219">
    <property type="entry name" value="TyrKc"/>
    <property type="match status" value="1"/>
</dbReference>
<feature type="signal peptide" evidence="17">
    <location>
        <begin position="1"/>
        <end position="32"/>
    </location>
</feature>
<dbReference type="CDD" id="cd00192">
    <property type="entry name" value="PTKc"/>
    <property type="match status" value="1"/>
</dbReference>
<feature type="domain" description="Fibronectin type-III" evidence="19">
    <location>
        <begin position="447"/>
        <end position="543"/>
    </location>
</feature>
<dbReference type="GO" id="GO:0004714">
    <property type="term" value="F:transmembrane receptor protein tyrosine kinase activity"/>
    <property type="evidence" value="ECO:0007669"/>
    <property type="project" value="UniProtKB-EC"/>
</dbReference>
<evidence type="ECO:0000256" key="11">
    <source>
        <dbReference type="ARBA" id="ARBA00023136"/>
    </source>
</evidence>
<feature type="chain" id="PRO_5002254541" description="receptor protein-tyrosine kinase" evidence="17">
    <location>
        <begin position="33"/>
        <end position="1351"/>
    </location>
</feature>
<dbReference type="InterPro" id="IPR000719">
    <property type="entry name" value="Prot_kinase_dom"/>
</dbReference>
<dbReference type="PROSITE" id="PS00109">
    <property type="entry name" value="PROTEIN_KINASE_TYR"/>
    <property type="match status" value="1"/>
</dbReference>
<keyword evidence="12" id="KW-0829">Tyrosine-protein kinase</keyword>
<dbReference type="InterPro" id="IPR013783">
    <property type="entry name" value="Ig-like_fold"/>
</dbReference>
<feature type="domain" description="Fibronectin type-III" evidence="19">
    <location>
        <begin position="261"/>
        <end position="355"/>
    </location>
</feature>
<keyword evidence="8 20" id="KW-0418">Kinase</keyword>
<dbReference type="EC" id="2.7.10.1" evidence="2"/>
<evidence type="ECO:0000256" key="10">
    <source>
        <dbReference type="ARBA" id="ARBA00022989"/>
    </source>
</evidence>
<dbReference type="PROSITE" id="PS50011">
    <property type="entry name" value="PROTEIN_KINASE_DOM"/>
    <property type="match status" value="1"/>
</dbReference>
<feature type="domain" description="Protein kinase" evidence="18">
    <location>
        <begin position="1061"/>
        <end position="1336"/>
    </location>
</feature>
<feature type="transmembrane region" description="Helical" evidence="16">
    <location>
        <begin position="808"/>
        <end position="830"/>
    </location>
</feature>
<dbReference type="GO" id="GO:0051897">
    <property type="term" value="P:positive regulation of phosphatidylinositol 3-kinase/protein kinase B signal transduction"/>
    <property type="evidence" value="ECO:0007669"/>
    <property type="project" value="TreeGrafter"/>
</dbReference>
<feature type="domain" description="Fibronectin type-III" evidence="19">
    <location>
        <begin position="155"/>
        <end position="251"/>
    </location>
</feature>
<evidence type="ECO:0000256" key="14">
    <source>
        <dbReference type="ARBA" id="ARBA00023180"/>
    </source>
</evidence>
<feature type="region of interest" description="Disordered" evidence="15">
    <location>
        <begin position="776"/>
        <end position="801"/>
    </location>
</feature>
<dbReference type="OrthoDB" id="4062651at2759"/>
<proteinExistence type="predicted"/>
<feature type="region of interest" description="Disordered" evidence="15">
    <location>
        <begin position="933"/>
        <end position="959"/>
    </location>
</feature>
<reference evidence="21" key="1">
    <citation type="submission" date="2011-02" db="EMBL/GenBank/DDBJ databases">
        <title>The Genome Sequence of Capsaspora owczarzaki ATCC 30864.</title>
        <authorList>
            <person name="Russ C."/>
            <person name="Cuomo C."/>
            <person name="Burger G."/>
            <person name="Gray M.W."/>
            <person name="Holland P.W.H."/>
            <person name="King N."/>
            <person name="Lang F.B.F."/>
            <person name="Roger A.J."/>
            <person name="Ruiz-Trillo I."/>
            <person name="Young S.K."/>
            <person name="Zeng Q."/>
            <person name="Gargeya S."/>
            <person name="Alvarado L."/>
            <person name="Berlin A."/>
            <person name="Chapman S.B."/>
            <person name="Chen Z."/>
            <person name="Freedman E."/>
            <person name="Gellesch M."/>
            <person name="Goldberg J."/>
            <person name="Griggs A."/>
            <person name="Gujja S."/>
            <person name="Heilman E."/>
            <person name="Heiman D."/>
            <person name="Howarth C."/>
            <person name="Mehta T."/>
            <person name="Neiman D."/>
            <person name="Pearson M."/>
            <person name="Roberts A."/>
            <person name="Saif S."/>
            <person name="Shea T."/>
            <person name="Shenoy N."/>
            <person name="Sisk P."/>
            <person name="Stolte C."/>
            <person name="Sykes S."/>
            <person name="White J."/>
            <person name="Yandava C."/>
            <person name="Haas B."/>
            <person name="Nusbaum C."/>
            <person name="Birren B."/>
        </authorList>
    </citation>
    <scope>NUCLEOTIDE SEQUENCE</scope>
    <source>
        <strain evidence="21">ATCC 30864</strain>
    </source>
</reference>
<dbReference type="FunFam" id="1.10.510.10:FF:000554">
    <property type="entry name" value="Predicted protein"/>
    <property type="match status" value="1"/>
</dbReference>
<evidence type="ECO:0000256" key="13">
    <source>
        <dbReference type="ARBA" id="ARBA00023170"/>
    </source>
</evidence>
<dbReference type="SUPFAM" id="SSF49265">
    <property type="entry name" value="Fibronectin type III"/>
    <property type="match status" value="3"/>
</dbReference>
<gene>
    <name evidence="20" type="ORF">CAOG_001676</name>
</gene>
<keyword evidence="9" id="KW-0067">ATP-binding</keyword>
<name>A0A0D2WKW2_CAPO3</name>
<feature type="domain" description="Fibronectin type-III" evidence="19">
    <location>
        <begin position="56"/>
        <end position="151"/>
    </location>
</feature>
<evidence type="ECO:0000256" key="7">
    <source>
        <dbReference type="ARBA" id="ARBA00022741"/>
    </source>
</evidence>
<keyword evidence="14" id="KW-0325">Glycoprotein</keyword>
<keyword evidence="13" id="KW-0675">Receptor</keyword>
<keyword evidence="7" id="KW-0547">Nucleotide-binding</keyword>
<keyword evidence="3" id="KW-0808">Transferase</keyword>
<dbReference type="InParanoid" id="A0A0D2WKW2"/>
<dbReference type="GO" id="GO:0007169">
    <property type="term" value="P:cell surface receptor protein tyrosine kinase signaling pathway"/>
    <property type="evidence" value="ECO:0007669"/>
    <property type="project" value="TreeGrafter"/>
</dbReference>
<dbReference type="PhylomeDB" id="A0A0D2WKW2"/>
<protein>
    <recommendedName>
        <fullName evidence="2">receptor protein-tyrosine kinase</fullName>
        <ecNumber evidence="2">2.7.10.1</ecNumber>
    </recommendedName>
</protein>
<evidence type="ECO:0000256" key="12">
    <source>
        <dbReference type="ARBA" id="ARBA00023137"/>
    </source>
</evidence>
<feature type="compositionally biased region" description="Polar residues" evidence="15">
    <location>
        <begin position="939"/>
        <end position="959"/>
    </location>
</feature>
<evidence type="ECO:0000259" key="18">
    <source>
        <dbReference type="PROSITE" id="PS50011"/>
    </source>
</evidence>
<evidence type="ECO:0000256" key="2">
    <source>
        <dbReference type="ARBA" id="ARBA00011902"/>
    </source>
</evidence>
<evidence type="ECO:0000256" key="15">
    <source>
        <dbReference type="SAM" id="MobiDB-lite"/>
    </source>
</evidence>
<keyword evidence="4 16" id="KW-0812">Transmembrane</keyword>
<keyword evidence="21" id="KW-1185">Reference proteome</keyword>
<comment type="subcellular location">
    <subcellularLocation>
        <location evidence="1">Membrane</location>
        <topology evidence="1">Single-pass membrane protein</topology>
    </subcellularLocation>
</comment>
<dbReference type="GO" id="GO:0005524">
    <property type="term" value="F:ATP binding"/>
    <property type="evidence" value="ECO:0007669"/>
    <property type="project" value="UniProtKB-KW"/>
</dbReference>
<keyword evidence="11 16" id="KW-0472">Membrane</keyword>
<dbReference type="Proteomes" id="UP000008743">
    <property type="component" value="Unassembled WGS sequence"/>
</dbReference>
<sequence>MAPHRPLTVLRRPVVAVLVAALALVLFPQHSAYSNAVGIICPVQPARRVAGCGETLELILNVNSVTTHSIEIAWTMFAPTGTSEYQVYRDGTFIQSVSIGTFSYNDTGLALGTTYSYVVQAFNDGGQPVRRVIAVGGSMSSNSVTQQTAYNPALNSSSLALSPSSSWSISMSWSSIVVDSGDTFSLTPDMTYTVAYAPSTNPAQLLAFSLKNESCVLTNLQPATAYQVVLTVANGLGGTTTLSSTAMTMDEVALSAPLRVGSNTPTFSMLEQTRVLVSWGNVFAPQQPNSFPVTYVLTRTSGATTAQMTLNATTDSAFYATGLSLYTSYTFSVTATQNGLTSVSASAVVMTPAGTPVLAGATSSTRYVKGVLFTWPNPGVTPNGPTVSPATMQVSTNFGTSWTNVTTNALNLTTTTYTTLSCMRRYVNAANFVSLAQTVSAYPYSWEPTFDSLFWSSLASRGSTWLNFTWSAATPNGPGPVKYRVVQLPSTTVVDYTSPLSSTWYNVTGLTPYTSYTFTVTARNQNSNESAVQTTAALTTLPDVPVWIGAPTTAPTATAQSLSFAWSGLLNWRGPPGSYNWVISPAPFYGSSTGSTLQPSLTVPYLEPYTQYTLTLNATQSAVSGRRATAAPFTSIPYIFQATTLAGEPGWDANGILVSAGSTVISTRYVAVTLTWTNAVEAGTPLFTCNLTATPAYNMSTIPILSDSTVTTATMLFHMNTTVTFTLSVTNQVGKSATTVVLFFTPDLSGSLSLSKKHAATSASLREQTNTFASSASSKSSAVATSTHATGRPGVGTSPSTGSGGIPLAAIAGAIAGIVVLAIVIAILVVRRRRRRQPNARRGQAKGSVAELLPMHDSALVAIRAPAAGARKEPTSTTAQQQAHDHDHYHVYAQNNDSHHNEEVYAAPGPSTNSNRPRESVVYEGTGSVYYSQADKAGNKTSRNNPRDSSVYTTTSPEYAQMDGSSTMYETANPIYSSADLLPGARPAISTAAYKQTSGARHRDSNIYATTSTPALSGPDGGADEEYREIEGTRGEYYYGNANARIYGTASTTAKTIRGALKLGRTLGSGAFGMVHLGTLAASGLPRDSEHLIPAGQTSLQVAVKLLQEDADEKSRRDFDSEAAMMSQFSHPNIVLAIAALVEETPHMLLLEFLPYGDLRELMIKSKSALIAWKLPEFSHVLAQIASGMVYLESVRFVHRDLAARNCLVGPDLTVKISDFGLSRVLEEDSDYYRVQTKGRLPVKWMSIESLVFRTFTTQSDVWAFGIVAWEVFSYGNTPYPQIAPIDMAVHLENGGRLGCPDSCPPDLFQTVAQCWDFDPANRPRFQDLADTFAALVGSDVRDIGARLAQK</sequence>
<evidence type="ECO:0000256" key="17">
    <source>
        <dbReference type="SAM" id="SignalP"/>
    </source>
</evidence>
<dbReference type="InterPro" id="IPR036116">
    <property type="entry name" value="FN3_sf"/>
</dbReference>
<dbReference type="RefSeq" id="XP_004364544.1">
    <property type="nucleotide sequence ID" value="XM_004364487.2"/>
</dbReference>
<dbReference type="InterPro" id="IPR020635">
    <property type="entry name" value="Tyr_kinase_cat_dom"/>
</dbReference>
<keyword evidence="6" id="KW-0677">Repeat</keyword>
<dbReference type="Pfam" id="PF00041">
    <property type="entry name" value="fn3"/>
    <property type="match status" value="1"/>
</dbReference>
<dbReference type="PANTHER" id="PTHR24416">
    <property type="entry name" value="TYROSINE-PROTEIN KINASE RECEPTOR"/>
    <property type="match status" value="1"/>
</dbReference>
<accession>A0A0D2WKW2</accession>
<evidence type="ECO:0000256" key="6">
    <source>
        <dbReference type="ARBA" id="ARBA00022737"/>
    </source>
</evidence>
<keyword evidence="10 16" id="KW-1133">Transmembrane helix</keyword>
<evidence type="ECO:0000313" key="21">
    <source>
        <dbReference type="Proteomes" id="UP000008743"/>
    </source>
</evidence>
<evidence type="ECO:0000256" key="4">
    <source>
        <dbReference type="ARBA" id="ARBA00022692"/>
    </source>
</evidence>
<dbReference type="PROSITE" id="PS50853">
    <property type="entry name" value="FN3"/>
    <property type="match status" value="4"/>
</dbReference>
<evidence type="ECO:0000259" key="19">
    <source>
        <dbReference type="PROSITE" id="PS50853"/>
    </source>
</evidence>
<evidence type="ECO:0000256" key="1">
    <source>
        <dbReference type="ARBA" id="ARBA00004167"/>
    </source>
</evidence>
<dbReference type="eggNOG" id="KOG1026">
    <property type="taxonomic scope" value="Eukaryota"/>
</dbReference>
<dbReference type="PANTHER" id="PTHR24416:SF349">
    <property type="entry name" value="TYROSINE-PROTEIN KINASE RYK"/>
    <property type="match status" value="1"/>
</dbReference>
<evidence type="ECO:0000256" key="9">
    <source>
        <dbReference type="ARBA" id="ARBA00022840"/>
    </source>
</evidence>
<dbReference type="Pfam" id="PF07714">
    <property type="entry name" value="PK_Tyr_Ser-Thr"/>
    <property type="match status" value="1"/>
</dbReference>
<dbReference type="STRING" id="595528.A0A0D2WKW2"/>
<evidence type="ECO:0000313" key="20">
    <source>
        <dbReference type="EMBL" id="KJE90353.1"/>
    </source>
</evidence>
<dbReference type="PRINTS" id="PR00109">
    <property type="entry name" value="TYRKINASE"/>
</dbReference>
<dbReference type="CDD" id="cd00063">
    <property type="entry name" value="FN3"/>
    <property type="match status" value="3"/>
</dbReference>
<dbReference type="InterPro" id="IPR003961">
    <property type="entry name" value="FN3_dom"/>
</dbReference>
<dbReference type="Gene3D" id="2.60.40.10">
    <property type="entry name" value="Immunoglobulins"/>
    <property type="match status" value="4"/>
</dbReference>